<dbReference type="OrthoDB" id="3553147at2759"/>
<reference evidence="3" key="1">
    <citation type="journal article" date="2012" name="PLoS Genet.">
        <title>The genomes of the fungal plant pathogens Cladosporium fulvum and Dothistroma septosporum reveal adaptation to different hosts and lifestyles but also signatures of common ancestry.</title>
        <authorList>
            <person name="de Wit P.J.G.M."/>
            <person name="van der Burgt A."/>
            <person name="Oekmen B."/>
            <person name="Stergiopoulos I."/>
            <person name="Abd-Elsalam K.A."/>
            <person name="Aerts A.L."/>
            <person name="Bahkali A.H."/>
            <person name="Beenen H.G."/>
            <person name="Chettri P."/>
            <person name="Cox M.P."/>
            <person name="Datema E."/>
            <person name="de Vries R.P."/>
            <person name="Dhillon B."/>
            <person name="Ganley A.R."/>
            <person name="Griffiths S.A."/>
            <person name="Guo Y."/>
            <person name="Hamelin R.C."/>
            <person name="Henrissat B."/>
            <person name="Kabir M.S."/>
            <person name="Jashni M.K."/>
            <person name="Kema G."/>
            <person name="Klaubauf S."/>
            <person name="Lapidus A."/>
            <person name="Levasseur A."/>
            <person name="Lindquist E."/>
            <person name="Mehrabi R."/>
            <person name="Ohm R.A."/>
            <person name="Owen T.J."/>
            <person name="Salamov A."/>
            <person name="Schwelm A."/>
            <person name="Schijlen E."/>
            <person name="Sun H."/>
            <person name="van den Burg H.A."/>
            <person name="van Ham R.C.H.J."/>
            <person name="Zhang S."/>
            <person name="Goodwin S.B."/>
            <person name="Grigoriev I.V."/>
            <person name="Collemare J."/>
            <person name="Bradshaw R.E."/>
        </authorList>
    </citation>
    <scope>NUCLEOTIDE SEQUENCE [LARGE SCALE GENOMIC DNA]</scope>
    <source>
        <strain evidence="3">NZE10 / CBS 128990</strain>
    </source>
</reference>
<dbReference type="PANTHER" id="PTHR24148">
    <property type="entry name" value="ANKYRIN REPEAT DOMAIN-CONTAINING PROTEIN 39 HOMOLOG-RELATED"/>
    <property type="match status" value="1"/>
</dbReference>
<proteinExistence type="predicted"/>
<sequence>MRRLFPPRCLSSHDLSLLRLDVNHSRRLVDVLSRGHIKARPLWLWSRCDNRHHDTSGSIYRPLSRYEIRVLRIRPGAEDADICCDLEIVSMKWRPSYDTLSYTWGNSKTTLPITLNGTAVQISPNLFIALKAIRGSRRTVTLWADALCIDQSSLHEKNSQVAMMDLIYKRGRQTWISLGSPKKDWANGAWTPGPRIDESMHNIKRLVRGTWRLLWHHVVLRRSRASRLGVNHVSDSVRLLKSLEAKGELSDQNIDDRNIAQSMLAWLITHHYWERVWILQEIALSGKDPICIFGNHQVPLLSLDTAIRDWRGGWDGKDSSRNVVQGWLPEFTRGFDRIVEVCLLRDEHRRKKQLGLARCLNLTSHRYTSLAHDHVYGLYGLLTSHVQRSPPDYSLPICQLYSLITKDIIFERRTADVLCVSVGIGRMNQHDLPSWALDFSAAVMFPAKSDAESCPHDFDQAGDACADTLSLPGRAFNDQVIAVMDRKLIDRATFEKFGLANANSGRQSAPKHIIQDTVSQCYRVAVEAGLQPDFKVLMHVLTSKVYEEHTDQRFERQQEDALLQNFSSTVVGVQSSTATGGVQQIPLAMFQVMSSFFAQEIGLSARNHNFFCTRDGRIGKCAGEVVVGDEIWLLSSSKTPFLLRRADEAPDDSSLEQSRIRYRLVGPCKSSDHPTDTGIEQGEIRQIELV</sequence>
<dbReference type="EMBL" id="KB446542">
    <property type="protein sequence ID" value="EME41323.1"/>
    <property type="molecule type" value="Genomic_DNA"/>
</dbReference>
<dbReference type="Pfam" id="PF06985">
    <property type="entry name" value="HET"/>
    <property type="match status" value="1"/>
</dbReference>
<dbReference type="InterPro" id="IPR052895">
    <property type="entry name" value="HetReg/Transcr_Mod"/>
</dbReference>
<dbReference type="OMA" id="WIANHEY"/>
<evidence type="ECO:0000313" key="2">
    <source>
        <dbReference type="EMBL" id="EME41323.1"/>
    </source>
</evidence>
<evidence type="ECO:0000313" key="3">
    <source>
        <dbReference type="Proteomes" id="UP000016933"/>
    </source>
</evidence>
<keyword evidence="3" id="KW-1185">Reference proteome</keyword>
<dbReference type="eggNOG" id="ENOG502RS70">
    <property type="taxonomic scope" value="Eukaryota"/>
</dbReference>
<dbReference type="HOGENOM" id="CLU_399021_0_0_1"/>
<dbReference type="AlphaFoldDB" id="N1PFD4"/>
<organism evidence="2 3">
    <name type="scientific">Dothistroma septosporum (strain NZE10 / CBS 128990)</name>
    <name type="common">Red band needle blight fungus</name>
    <name type="synonym">Mycosphaerella pini</name>
    <dbReference type="NCBI Taxonomy" id="675120"/>
    <lineage>
        <taxon>Eukaryota</taxon>
        <taxon>Fungi</taxon>
        <taxon>Dikarya</taxon>
        <taxon>Ascomycota</taxon>
        <taxon>Pezizomycotina</taxon>
        <taxon>Dothideomycetes</taxon>
        <taxon>Dothideomycetidae</taxon>
        <taxon>Mycosphaerellales</taxon>
        <taxon>Mycosphaerellaceae</taxon>
        <taxon>Dothistroma</taxon>
    </lineage>
</organism>
<gene>
    <name evidence="2" type="ORF">DOTSEDRAFT_81675</name>
</gene>
<dbReference type="InterPro" id="IPR010730">
    <property type="entry name" value="HET"/>
</dbReference>
<name>N1PFD4_DOTSN</name>
<dbReference type="Proteomes" id="UP000016933">
    <property type="component" value="Unassembled WGS sequence"/>
</dbReference>
<protein>
    <recommendedName>
        <fullName evidence="1">Heterokaryon incompatibility domain-containing protein</fullName>
    </recommendedName>
</protein>
<feature type="domain" description="Heterokaryon incompatibility" evidence="1">
    <location>
        <begin position="97"/>
        <end position="281"/>
    </location>
</feature>
<accession>N1PFD4</accession>
<dbReference type="PANTHER" id="PTHR24148:SF73">
    <property type="entry name" value="HET DOMAIN PROTEIN (AFU_ORTHOLOGUE AFUA_8G01020)"/>
    <property type="match status" value="1"/>
</dbReference>
<evidence type="ECO:0000259" key="1">
    <source>
        <dbReference type="Pfam" id="PF06985"/>
    </source>
</evidence>
<reference evidence="2 3" key="2">
    <citation type="journal article" date="2012" name="PLoS Pathog.">
        <title>Diverse lifestyles and strategies of plant pathogenesis encoded in the genomes of eighteen Dothideomycetes fungi.</title>
        <authorList>
            <person name="Ohm R.A."/>
            <person name="Feau N."/>
            <person name="Henrissat B."/>
            <person name="Schoch C.L."/>
            <person name="Horwitz B.A."/>
            <person name="Barry K.W."/>
            <person name="Condon B.J."/>
            <person name="Copeland A.C."/>
            <person name="Dhillon B."/>
            <person name="Glaser F."/>
            <person name="Hesse C.N."/>
            <person name="Kosti I."/>
            <person name="LaButti K."/>
            <person name="Lindquist E.A."/>
            <person name="Lucas S."/>
            <person name="Salamov A.A."/>
            <person name="Bradshaw R.E."/>
            <person name="Ciuffetti L."/>
            <person name="Hamelin R.C."/>
            <person name="Kema G.H.J."/>
            <person name="Lawrence C."/>
            <person name="Scott J.A."/>
            <person name="Spatafora J.W."/>
            <person name="Turgeon B.G."/>
            <person name="de Wit P.J.G.M."/>
            <person name="Zhong S."/>
            <person name="Goodwin S.B."/>
            <person name="Grigoriev I.V."/>
        </authorList>
    </citation>
    <scope>NUCLEOTIDE SEQUENCE [LARGE SCALE GENOMIC DNA]</scope>
    <source>
        <strain evidence="3">NZE10 / CBS 128990</strain>
    </source>
</reference>